<dbReference type="InterPro" id="IPR005829">
    <property type="entry name" value="Sugar_transporter_CS"/>
</dbReference>
<dbReference type="Gene3D" id="1.20.1250.20">
    <property type="entry name" value="MFS general substrate transporter like domains"/>
    <property type="match status" value="2"/>
</dbReference>
<dbReference type="Proteomes" id="UP000036700">
    <property type="component" value="Chromosome"/>
</dbReference>
<reference evidence="9" key="1">
    <citation type="submission" date="2015-06" db="EMBL/GenBank/DDBJ databases">
        <authorList>
            <person name="Lim Y.L."/>
            <person name="Ee R."/>
            <person name="Yong D."/>
            <person name="How K.Y."/>
            <person name="Yin W.F."/>
            <person name="Chan K.G."/>
        </authorList>
    </citation>
    <scope>NUCLEOTIDE SEQUENCE [LARGE SCALE GENOMIC DNA]</scope>
    <source>
        <strain evidence="9">DSM 25325</strain>
    </source>
</reference>
<feature type="transmembrane region" description="Helical" evidence="6">
    <location>
        <begin position="365"/>
        <end position="387"/>
    </location>
</feature>
<dbReference type="KEGG" id="ptx:ABW99_12465"/>
<feature type="transmembrane region" description="Helical" evidence="6">
    <location>
        <begin position="160"/>
        <end position="179"/>
    </location>
</feature>
<dbReference type="GO" id="GO:0046943">
    <property type="term" value="F:carboxylic acid transmembrane transporter activity"/>
    <property type="evidence" value="ECO:0007669"/>
    <property type="project" value="TreeGrafter"/>
</dbReference>
<dbReference type="InterPro" id="IPR036259">
    <property type="entry name" value="MFS_trans_sf"/>
</dbReference>
<evidence type="ECO:0000256" key="6">
    <source>
        <dbReference type="SAM" id="Phobius"/>
    </source>
</evidence>
<keyword evidence="3 6" id="KW-1133">Transmembrane helix</keyword>
<comment type="subcellular location">
    <subcellularLocation>
        <location evidence="1">Membrane</location>
        <topology evidence="1">Multi-pass membrane protein</topology>
    </subcellularLocation>
</comment>
<feature type="transmembrane region" description="Helical" evidence="6">
    <location>
        <begin position="43"/>
        <end position="64"/>
    </location>
</feature>
<keyword evidence="4 6" id="KW-0472">Membrane</keyword>
<dbReference type="AlphaFoldDB" id="A0A0G3EPM9"/>
<evidence type="ECO:0000256" key="2">
    <source>
        <dbReference type="ARBA" id="ARBA00022692"/>
    </source>
</evidence>
<evidence type="ECO:0000256" key="3">
    <source>
        <dbReference type="ARBA" id="ARBA00022989"/>
    </source>
</evidence>
<organism evidence="8 9">
    <name type="scientific">Pandoraea thiooxydans</name>
    <dbReference type="NCBI Taxonomy" id="445709"/>
    <lineage>
        <taxon>Bacteria</taxon>
        <taxon>Pseudomonadati</taxon>
        <taxon>Pseudomonadota</taxon>
        <taxon>Betaproteobacteria</taxon>
        <taxon>Burkholderiales</taxon>
        <taxon>Burkholderiaceae</taxon>
        <taxon>Pandoraea</taxon>
    </lineage>
</organism>
<evidence type="ECO:0000256" key="5">
    <source>
        <dbReference type="SAM" id="MobiDB-lite"/>
    </source>
</evidence>
<dbReference type="InterPro" id="IPR020846">
    <property type="entry name" value="MFS_dom"/>
</dbReference>
<dbReference type="SUPFAM" id="SSF103473">
    <property type="entry name" value="MFS general substrate transporter"/>
    <property type="match status" value="1"/>
</dbReference>
<dbReference type="Pfam" id="PF07690">
    <property type="entry name" value="MFS_1"/>
    <property type="match status" value="1"/>
</dbReference>
<dbReference type="PANTHER" id="PTHR23508:SF10">
    <property type="entry name" value="CARBOXYLIC ACID TRANSPORTER PROTEIN HOMOLOG"/>
    <property type="match status" value="1"/>
</dbReference>
<name>A0A0G3EPM9_9BURK</name>
<keyword evidence="8" id="KW-0762">Sugar transport</keyword>
<evidence type="ECO:0000256" key="1">
    <source>
        <dbReference type="ARBA" id="ARBA00004141"/>
    </source>
</evidence>
<feature type="compositionally biased region" description="Polar residues" evidence="5">
    <location>
        <begin position="394"/>
        <end position="406"/>
    </location>
</feature>
<proteinExistence type="predicted"/>
<feature type="domain" description="Major facilitator superfamily (MFS) profile" evidence="7">
    <location>
        <begin position="10"/>
        <end position="391"/>
    </location>
</feature>
<protein>
    <submittedName>
        <fullName evidence="8">Sugar transporter</fullName>
    </submittedName>
</protein>
<dbReference type="PROSITE" id="PS00217">
    <property type="entry name" value="SUGAR_TRANSPORT_2"/>
    <property type="match status" value="1"/>
</dbReference>
<keyword evidence="8" id="KW-0813">Transport</keyword>
<feature type="region of interest" description="Disordered" evidence="5">
    <location>
        <begin position="394"/>
        <end position="418"/>
    </location>
</feature>
<evidence type="ECO:0000313" key="9">
    <source>
        <dbReference type="Proteomes" id="UP000036700"/>
    </source>
</evidence>
<gene>
    <name evidence="8" type="ORF">ABW99_12465</name>
</gene>
<evidence type="ECO:0000256" key="4">
    <source>
        <dbReference type="ARBA" id="ARBA00023136"/>
    </source>
</evidence>
<accession>A0A0G3EPM9</accession>
<keyword evidence="2 6" id="KW-0812">Transmembrane</keyword>
<dbReference type="EMBL" id="CP011568">
    <property type="protein sequence ID" value="AKJ68900.1"/>
    <property type="molecule type" value="Genomic_DNA"/>
</dbReference>
<sequence>MAWTKQQKSVALASFLGWTLDAFDFFLMVFVLKDIAKAFDVEITSVTIAIMLTLALRPLGALIFGRLADRFGRRPVLMANILLFSVLDLASGFATSLTMLLVLRCLFGVAMGGEWGVGSALTMESIPAKSRGIMSGILQAGYPAGYLLASGVFGLLHDTIGWRGMFVIGIAPALVVLFIRRNVPESPTWQRGAGKPRPSIVAVFAREWKLALYGIVLMTAFNFFSHGTQDMYPTFLTVQHKLSAHMVGLLAATSAIGAIIGGIVFGALSERIGRRKAIAIAALLALPVLPLWAFSTGSLALGIGAFLMQISVQGAWGVIPAHLNELSPGEVRATFPGLIYQLGNFLACANATLQAGIAANHGGDYGYAMALVAGIVAIVISVLIMFGPERRGTQMQMTESASQGETDTPRFVASPATH</sequence>
<feature type="transmembrane region" description="Helical" evidence="6">
    <location>
        <begin position="277"/>
        <end position="294"/>
    </location>
</feature>
<dbReference type="PATRIC" id="fig|445709.3.peg.2650"/>
<dbReference type="InterPro" id="IPR011701">
    <property type="entry name" value="MFS"/>
</dbReference>
<evidence type="ECO:0000313" key="8">
    <source>
        <dbReference type="EMBL" id="AKJ68900.1"/>
    </source>
</evidence>
<dbReference type="OrthoDB" id="183263at2"/>
<dbReference type="GO" id="GO:0005886">
    <property type="term" value="C:plasma membrane"/>
    <property type="evidence" value="ECO:0007669"/>
    <property type="project" value="TreeGrafter"/>
</dbReference>
<feature type="transmembrane region" description="Helical" evidence="6">
    <location>
        <begin position="12"/>
        <end position="31"/>
    </location>
</feature>
<feature type="transmembrane region" description="Helical" evidence="6">
    <location>
        <begin position="76"/>
        <end position="95"/>
    </location>
</feature>
<feature type="transmembrane region" description="Helical" evidence="6">
    <location>
        <begin position="200"/>
        <end position="224"/>
    </location>
</feature>
<dbReference type="PANTHER" id="PTHR23508">
    <property type="entry name" value="CARBOXYLIC ACID TRANSPORTER PROTEIN HOMOLOG"/>
    <property type="match status" value="1"/>
</dbReference>
<feature type="transmembrane region" description="Helical" evidence="6">
    <location>
        <begin position="244"/>
        <end position="265"/>
    </location>
</feature>
<evidence type="ECO:0000259" key="7">
    <source>
        <dbReference type="PROSITE" id="PS50850"/>
    </source>
</evidence>
<dbReference type="PROSITE" id="PS50850">
    <property type="entry name" value="MFS"/>
    <property type="match status" value="1"/>
</dbReference>
<keyword evidence="9" id="KW-1185">Reference proteome</keyword>